<dbReference type="PANTHER" id="PTHR43874:SF1">
    <property type="entry name" value="TWO-COMPONENT RESPONSE REGULATOR-LIKE APRR1"/>
    <property type="match status" value="1"/>
</dbReference>
<dbReference type="PROSITE" id="PS50110">
    <property type="entry name" value="RESPONSE_REGULATORY"/>
    <property type="match status" value="1"/>
</dbReference>
<feature type="compositionally biased region" description="Acidic residues" evidence="8">
    <location>
        <begin position="494"/>
        <end position="505"/>
    </location>
</feature>
<keyword evidence="4" id="KW-0090">Biological rhythms</keyword>
<comment type="caution">
    <text evidence="11">The sequence shown here is derived from an EMBL/GenBank/DDBJ whole genome shotgun (WGS) entry which is preliminary data.</text>
</comment>
<evidence type="ECO:0000256" key="4">
    <source>
        <dbReference type="ARBA" id="ARBA00023108"/>
    </source>
</evidence>
<dbReference type="Gene3D" id="3.40.50.2300">
    <property type="match status" value="1"/>
</dbReference>
<evidence type="ECO:0008006" key="13">
    <source>
        <dbReference type="Google" id="ProtNLM"/>
    </source>
</evidence>
<evidence type="ECO:0000256" key="1">
    <source>
        <dbReference type="ARBA" id="ARBA00004123"/>
    </source>
</evidence>
<dbReference type="OrthoDB" id="60033at2759"/>
<feature type="modified residue" description="4-aspartylphosphate" evidence="6">
    <location>
        <position position="58"/>
    </location>
</feature>
<evidence type="ECO:0000256" key="2">
    <source>
        <dbReference type="ARBA" id="ARBA00010330"/>
    </source>
</evidence>
<dbReference type="Proteomes" id="UP000886520">
    <property type="component" value="Chromosome 1"/>
</dbReference>
<name>A0A9D4ZS84_ADICA</name>
<dbReference type="PANTHER" id="PTHR43874">
    <property type="entry name" value="TWO-COMPONENT RESPONSE REGULATOR"/>
    <property type="match status" value="1"/>
</dbReference>
<protein>
    <recommendedName>
        <fullName evidence="13">Two-component response regulator-like APRR1</fullName>
    </recommendedName>
</protein>
<dbReference type="PROSITE" id="PS51017">
    <property type="entry name" value="CCT"/>
    <property type="match status" value="1"/>
</dbReference>
<proteinExistence type="inferred from homology"/>
<keyword evidence="5 7" id="KW-0539">Nucleus</keyword>
<feature type="region of interest" description="Disordered" evidence="8">
    <location>
        <begin position="486"/>
        <end position="515"/>
    </location>
</feature>
<evidence type="ECO:0000259" key="9">
    <source>
        <dbReference type="PROSITE" id="PS50110"/>
    </source>
</evidence>
<accession>A0A9D4ZS84</accession>
<comment type="similarity">
    <text evidence="2">Belongs to the ARR-like family.</text>
</comment>
<feature type="domain" description="CCT" evidence="10">
    <location>
        <begin position="437"/>
        <end position="479"/>
    </location>
</feature>
<evidence type="ECO:0000313" key="12">
    <source>
        <dbReference type="Proteomes" id="UP000886520"/>
    </source>
</evidence>
<feature type="region of interest" description="Disordered" evidence="8">
    <location>
        <begin position="239"/>
        <end position="260"/>
    </location>
</feature>
<dbReference type="SUPFAM" id="SSF52172">
    <property type="entry name" value="CheY-like"/>
    <property type="match status" value="1"/>
</dbReference>
<sequence length="525" mass="57714">MDFTGVHILFCDHDPSSGSETLSLLQKCSYKVTTVKSARQVVDVLKSEESHVDIVLTDVELPQEKSFKMLNHIFRQENLGHIAVVVMSQHDEMAVVAKCLRLGAVDYLVKPLRLNEVMNLWTHMWRKRRSMGLPDKHVGITDKNASISLQRPGKTVDLLSGYQNAEPPTFPTDVQHTVHREDASPQLELSLRLSLNYSADKLSEHAHGGSLPLHSSPSGERIAHPSAFSAYLRTCSLQPDEQSGTNACSPSSSPSKRTRYSRECITHGNQESLGGVLADASFSSFKDASEADKTRPGDGESQLCGQVPMEQVPTQCITSDERIFHAGQASAAHAQGFQPCYAFMGSPSISMHQSVTSDTREAKSQGYNIALNPSLVQQPPPYGHESGMANVQPIPNVFSYYPVAHLAVPVVNFSTWPALISPPPPMVGGKLIQAERREAALSKFRLKRKGRCFEKKIRYASRKKLAEQRPRVRGQFVKRSAFLADNTGGIHDASDEEGEADDEQGCSELDNHSSPDCIAENGRVC</sequence>
<feature type="domain" description="Response regulatory" evidence="9">
    <location>
        <begin position="7"/>
        <end position="125"/>
    </location>
</feature>
<dbReference type="GO" id="GO:0048511">
    <property type="term" value="P:rhythmic process"/>
    <property type="evidence" value="ECO:0007669"/>
    <property type="project" value="UniProtKB-KW"/>
</dbReference>
<evidence type="ECO:0000313" key="11">
    <source>
        <dbReference type="EMBL" id="KAI5084131.1"/>
    </source>
</evidence>
<dbReference type="Pfam" id="PF00072">
    <property type="entry name" value="Response_reg"/>
    <property type="match status" value="1"/>
</dbReference>
<evidence type="ECO:0000256" key="7">
    <source>
        <dbReference type="PROSITE-ProRule" id="PRU00357"/>
    </source>
</evidence>
<keyword evidence="12" id="KW-1185">Reference proteome</keyword>
<dbReference type="Pfam" id="PF06203">
    <property type="entry name" value="CCT"/>
    <property type="match status" value="1"/>
</dbReference>
<dbReference type="SMART" id="SM00448">
    <property type="entry name" value="REC"/>
    <property type="match status" value="1"/>
</dbReference>
<keyword evidence="3" id="KW-0902">Two-component regulatory system</keyword>
<dbReference type="GO" id="GO:0005634">
    <property type="term" value="C:nucleus"/>
    <property type="evidence" value="ECO:0007669"/>
    <property type="project" value="UniProtKB-SubCell"/>
</dbReference>
<dbReference type="InterPro" id="IPR001789">
    <property type="entry name" value="Sig_transdc_resp-reg_receiver"/>
</dbReference>
<evidence type="ECO:0000256" key="5">
    <source>
        <dbReference type="ARBA" id="ARBA00023242"/>
    </source>
</evidence>
<evidence type="ECO:0000256" key="8">
    <source>
        <dbReference type="SAM" id="MobiDB-lite"/>
    </source>
</evidence>
<comment type="subcellular location">
    <subcellularLocation>
        <location evidence="1 7">Nucleus</location>
    </subcellularLocation>
</comment>
<evidence type="ECO:0000256" key="6">
    <source>
        <dbReference type="PROSITE-ProRule" id="PRU00169"/>
    </source>
</evidence>
<evidence type="ECO:0000259" key="10">
    <source>
        <dbReference type="PROSITE" id="PS51017"/>
    </source>
</evidence>
<gene>
    <name evidence="11" type="ORF">GOP47_0000300</name>
</gene>
<dbReference type="InterPro" id="IPR010402">
    <property type="entry name" value="CCT_domain"/>
</dbReference>
<dbReference type="AlphaFoldDB" id="A0A9D4ZS84"/>
<dbReference type="InterPro" id="IPR045279">
    <property type="entry name" value="ARR-like"/>
</dbReference>
<feature type="compositionally biased region" description="Polar residues" evidence="8">
    <location>
        <begin position="239"/>
        <end position="255"/>
    </location>
</feature>
<dbReference type="InterPro" id="IPR011006">
    <property type="entry name" value="CheY-like_superfamily"/>
</dbReference>
<keyword evidence="6" id="KW-0597">Phosphoprotein</keyword>
<dbReference type="GO" id="GO:0009736">
    <property type="term" value="P:cytokinin-activated signaling pathway"/>
    <property type="evidence" value="ECO:0007669"/>
    <property type="project" value="InterPro"/>
</dbReference>
<dbReference type="EMBL" id="JABFUD020000001">
    <property type="protein sequence ID" value="KAI5084131.1"/>
    <property type="molecule type" value="Genomic_DNA"/>
</dbReference>
<dbReference type="GO" id="GO:0000160">
    <property type="term" value="P:phosphorelay signal transduction system"/>
    <property type="evidence" value="ECO:0007669"/>
    <property type="project" value="UniProtKB-KW"/>
</dbReference>
<reference evidence="11" key="1">
    <citation type="submission" date="2021-01" db="EMBL/GenBank/DDBJ databases">
        <title>Adiantum capillus-veneris genome.</title>
        <authorList>
            <person name="Fang Y."/>
            <person name="Liao Q."/>
        </authorList>
    </citation>
    <scope>NUCLEOTIDE SEQUENCE</scope>
    <source>
        <strain evidence="11">H3</strain>
        <tissue evidence="11">Leaf</tissue>
    </source>
</reference>
<evidence type="ECO:0000256" key="3">
    <source>
        <dbReference type="ARBA" id="ARBA00023012"/>
    </source>
</evidence>
<organism evidence="11 12">
    <name type="scientific">Adiantum capillus-veneris</name>
    <name type="common">Maidenhair fern</name>
    <dbReference type="NCBI Taxonomy" id="13818"/>
    <lineage>
        <taxon>Eukaryota</taxon>
        <taxon>Viridiplantae</taxon>
        <taxon>Streptophyta</taxon>
        <taxon>Embryophyta</taxon>
        <taxon>Tracheophyta</taxon>
        <taxon>Polypodiopsida</taxon>
        <taxon>Polypodiidae</taxon>
        <taxon>Polypodiales</taxon>
        <taxon>Pteridineae</taxon>
        <taxon>Pteridaceae</taxon>
        <taxon>Vittarioideae</taxon>
        <taxon>Adiantum</taxon>
    </lineage>
</organism>